<dbReference type="InterPro" id="IPR001214">
    <property type="entry name" value="SET_dom"/>
</dbReference>
<dbReference type="Proteomes" id="UP000256645">
    <property type="component" value="Unassembled WGS sequence"/>
</dbReference>
<sequence>MEIHQRFTQWAMSQGVEINGIAAHRFPGKGLGIIAEKRHKAGDTLLTVPEGALRSVRTVPKRISAPIGSITVHGLLAADLTADVSPHRAAWRAVLPNKKDFGESVPLMWDEQLQQFLPLPAKKLLNHQKSKLKADWQAVSAAFPDFSKDDYLYNWLIVNTRTFYYVPPRSKKNLPRDDCMALNPFADYFNHADEGCEVLCTSTGYEVVTDKPIEKGTEVHISYGSHSNDFLLAEYGFMLDENKWDHVKLDEYIIPMLSTAQKEDLEEKGFLGEYTLDKETICYRTEVALRIICLPRGKWNRFVSGLDDGEKDQPSVNKQLLGILESYQDDASKVIKSIQSLNVGLDCQRVTLQRRWTQIMNLLQSAIQRMGA</sequence>
<name>A0A3D8RTQ6_9HELO</name>
<dbReference type="PANTHER" id="PTHR13271">
    <property type="entry name" value="UNCHARACTERIZED PUTATIVE METHYLTRANSFERASE"/>
    <property type="match status" value="1"/>
</dbReference>
<dbReference type="OrthoDB" id="341421at2759"/>
<reference evidence="2 3" key="1">
    <citation type="journal article" date="2018" name="IMA Fungus">
        <title>IMA Genome-F 9: Draft genome sequence of Annulohypoxylon stygium, Aspergillus mulundensis, Berkeleyomyces basicola (syn. Thielaviopsis basicola), Ceratocystis smalleyi, two Cercospora beticola strains, Coleophoma cylindrospora, Fusarium fracticaudum, Phialophora cf. hyalina, and Morchella septimelata.</title>
        <authorList>
            <person name="Wingfield B.D."/>
            <person name="Bills G.F."/>
            <person name="Dong Y."/>
            <person name="Huang W."/>
            <person name="Nel W.J."/>
            <person name="Swalarsk-Parry B.S."/>
            <person name="Vaghefi N."/>
            <person name="Wilken P.M."/>
            <person name="An Z."/>
            <person name="de Beer Z.W."/>
            <person name="De Vos L."/>
            <person name="Chen L."/>
            <person name="Duong T.A."/>
            <person name="Gao Y."/>
            <person name="Hammerbacher A."/>
            <person name="Kikkert J.R."/>
            <person name="Li Y."/>
            <person name="Li H."/>
            <person name="Li K."/>
            <person name="Li Q."/>
            <person name="Liu X."/>
            <person name="Ma X."/>
            <person name="Naidoo K."/>
            <person name="Pethybridge S.J."/>
            <person name="Sun J."/>
            <person name="Steenkamp E.T."/>
            <person name="van der Nest M.A."/>
            <person name="van Wyk S."/>
            <person name="Wingfield M.J."/>
            <person name="Xiong C."/>
            <person name="Yue Q."/>
            <person name="Zhang X."/>
        </authorList>
    </citation>
    <scope>NUCLEOTIDE SEQUENCE [LARGE SCALE GENOMIC DNA]</scope>
    <source>
        <strain evidence="2 3">BP6252</strain>
    </source>
</reference>
<dbReference type="InterPro" id="IPR050600">
    <property type="entry name" value="SETD3_SETD6_MTase"/>
</dbReference>
<dbReference type="Pfam" id="PF00856">
    <property type="entry name" value="SET"/>
    <property type="match status" value="1"/>
</dbReference>
<dbReference type="InterPro" id="IPR044429">
    <property type="entry name" value="SETD4_SET"/>
</dbReference>
<dbReference type="GO" id="GO:0016279">
    <property type="term" value="F:protein-lysine N-methyltransferase activity"/>
    <property type="evidence" value="ECO:0007669"/>
    <property type="project" value="InterPro"/>
</dbReference>
<evidence type="ECO:0000259" key="1">
    <source>
        <dbReference type="PROSITE" id="PS50280"/>
    </source>
</evidence>
<feature type="domain" description="SET" evidence="1">
    <location>
        <begin position="14"/>
        <end position="224"/>
    </location>
</feature>
<dbReference type="STRING" id="1849047.A0A3D8RTQ6"/>
<organism evidence="2 3">
    <name type="scientific">Coleophoma cylindrospora</name>
    <dbReference type="NCBI Taxonomy" id="1849047"/>
    <lineage>
        <taxon>Eukaryota</taxon>
        <taxon>Fungi</taxon>
        <taxon>Dikarya</taxon>
        <taxon>Ascomycota</taxon>
        <taxon>Pezizomycotina</taxon>
        <taxon>Leotiomycetes</taxon>
        <taxon>Helotiales</taxon>
        <taxon>Dermateaceae</taxon>
        <taxon>Coleophoma</taxon>
    </lineage>
</organism>
<accession>A0A3D8RTQ6</accession>
<keyword evidence="3" id="KW-1185">Reference proteome</keyword>
<protein>
    <submittedName>
        <fullName evidence="2">SET protein</fullName>
    </submittedName>
</protein>
<dbReference type="PROSITE" id="PS50280">
    <property type="entry name" value="SET"/>
    <property type="match status" value="1"/>
</dbReference>
<dbReference type="Gene3D" id="3.90.1410.10">
    <property type="entry name" value="set domain protein methyltransferase, domain 1"/>
    <property type="match status" value="1"/>
</dbReference>
<comment type="caution">
    <text evidence="2">The sequence shown here is derived from an EMBL/GenBank/DDBJ whole genome shotgun (WGS) entry which is preliminary data.</text>
</comment>
<dbReference type="InterPro" id="IPR046341">
    <property type="entry name" value="SET_dom_sf"/>
</dbReference>
<dbReference type="AlphaFoldDB" id="A0A3D8RTQ6"/>
<evidence type="ECO:0000313" key="3">
    <source>
        <dbReference type="Proteomes" id="UP000256645"/>
    </source>
</evidence>
<dbReference type="CDD" id="cd19177">
    <property type="entry name" value="SET_SETD4"/>
    <property type="match status" value="1"/>
</dbReference>
<dbReference type="PANTHER" id="PTHR13271:SF137">
    <property type="entry name" value="SET DOMAIN-CONTAINING PROTEIN"/>
    <property type="match status" value="1"/>
</dbReference>
<evidence type="ECO:0000313" key="2">
    <source>
        <dbReference type="EMBL" id="RDW77429.1"/>
    </source>
</evidence>
<dbReference type="SUPFAM" id="SSF82199">
    <property type="entry name" value="SET domain"/>
    <property type="match status" value="1"/>
</dbReference>
<gene>
    <name evidence="2" type="ORF">BP6252_05482</name>
</gene>
<dbReference type="EMBL" id="PDLM01000005">
    <property type="protein sequence ID" value="RDW77429.1"/>
    <property type="molecule type" value="Genomic_DNA"/>
</dbReference>
<proteinExistence type="predicted"/>